<dbReference type="Proteomes" id="UP000045051">
    <property type="component" value="Unassembled WGS sequence"/>
</dbReference>
<dbReference type="AlphaFoldDB" id="A0A0B7HVM6"/>
<accession>A0A0B7HVM6</accession>
<sequence length="22" mass="2722">MWCIAYSAKRKVQKNILKKVWK</sequence>
<gene>
    <name evidence="1" type="ORF">CCAND38_1270001</name>
</gene>
<evidence type="ECO:0000313" key="2">
    <source>
        <dbReference type="Proteomes" id="UP000045051"/>
    </source>
</evidence>
<organism evidence="1 2">
    <name type="scientific">Capnocytophaga canis</name>
    <dbReference type="NCBI Taxonomy" id="1848903"/>
    <lineage>
        <taxon>Bacteria</taxon>
        <taxon>Pseudomonadati</taxon>
        <taxon>Bacteroidota</taxon>
        <taxon>Flavobacteriia</taxon>
        <taxon>Flavobacteriales</taxon>
        <taxon>Flavobacteriaceae</taxon>
        <taxon>Capnocytophaga</taxon>
    </lineage>
</organism>
<protein>
    <submittedName>
        <fullName evidence="1">Uncharacterized protein</fullName>
    </submittedName>
</protein>
<dbReference type="EMBL" id="CDOI01000032">
    <property type="protein sequence ID" value="CEN43686.1"/>
    <property type="molecule type" value="Genomic_DNA"/>
</dbReference>
<proteinExistence type="predicted"/>
<keyword evidence="2" id="KW-1185">Reference proteome</keyword>
<name>A0A0B7HVM6_9FLAO</name>
<evidence type="ECO:0000313" key="1">
    <source>
        <dbReference type="EMBL" id="CEN43686.1"/>
    </source>
</evidence>
<reference evidence="1 2" key="1">
    <citation type="submission" date="2015-01" db="EMBL/GenBank/DDBJ databases">
        <authorList>
            <person name="Xiang T."/>
            <person name="Song Y."/>
            <person name="Huang L."/>
            <person name="Wang B."/>
            <person name="Wu P."/>
        </authorList>
    </citation>
    <scope>NUCLEOTIDE SEQUENCE [LARGE SCALE GENOMIC DNA]</scope>
    <source>
        <strain evidence="1 2">CcD38</strain>
    </source>
</reference>